<name>A0A182LRI2_9DIPT</name>
<evidence type="ECO:0000256" key="10">
    <source>
        <dbReference type="SAM" id="MobiDB-lite"/>
    </source>
</evidence>
<reference evidence="13" key="2">
    <citation type="submission" date="2020-05" db="UniProtKB">
        <authorList>
            <consortium name="EnsemblMetazoa"/>
        </authorList>
    </citation>
    <scope>IDENTIFICATION</scope>
    <source>
        <strain evidence="13">A-37</strain>
    </source>
</reference>
<evidence type="ECO:0000256" key="4">
    <source>
        <dbReference type="ARBA" id="ARBA00022692"/>
    </source>
</evidence>
<dbReference type="Proteomes" id="UP000075883">
    <property type="component" value="Unassembled WGS sequence"/>
</dbReference>
<organism evidence="13 14">
    <name type="scientific">Anopheles culicifacies</name>
    <dbReference type="NCBI Taxonomy" id="139723"/>
    <lineage>
        <taxon>Eukaryota</taxon>
        <taxon>Metazoa</taxon>
        <taxon>Ecdysozoa</taxon>
        <taxon>Arthropoda</taxon>
        <taxon>Hexapoda</taxon>
        <taxon>Insecta</taxon>
        <taxon>Pterygota</taxon>
        <taxon>Neoptera</taxon>
        <taxon>Endopterygota</taxon>
        <taxon>Diptera</taxon>
        <taxon>Nematocera</taxon>
        <taxon>Culicoidea</taxon>
        <taxon>Culicidae</taxon>
        <taxon>Anophelinae</taxon>
        <taxon>Anopheles</taxon>
        <taxon>culicifacies species complex</taxon>
    </lineage>
</organism>
<feature type="transmembrane region" description="Helical" evidence="11">
    <location>
        <begin position="5"/>
        <end position="24"/>
    </location>
</feature>
<feature type="transmembrane region" description="Helical" evidence="11">
    <location>
        <begin position="36"/>
        <end position="59"/>
    </location>
</feature>
<reference evidence="14" key="1">
    <citation type="submission" date="2013-09" db="EMBL/GenBank/DDBJ databases">
        <title>The Genome Sequence of Anopheles culicifacies species A.</title>
        <authorList>
            <consortium name="The Broad Institute Genomics Platform"/>
            <person name="Neafsey D.E."/>
            <person name="Besansky N."/>
            <person name="Howell P."/>
            <person name="Walton C."/>
            <person name="Young S.K."/>
            <person name="Zeng Q."/>
            <person name="Gargeya S."/>
            <person name="Fitzgerald M."/>
            <person name="Haas B."/>
            <person name="Abouelleil A."/>
            <person name="Allen A.W."/>
            <person name="Alvarado L."/>
            <person name="Arachchi H.M."/>
            <person name="Berlin A.M."/>
            <person name="Chapman S.B."/>
            <person name="Gainer-Dewar J."/>
            <person name="Goldberg J."/>
            <person name="Griggs A."/>
            <person name="Gujja S."/>
            <person name="Hansen M."/>
            <person name="Howarth C."/>
            <person name="Imamovic A."/>
            <person name="Ireland A."/>
            <person name="Larimer J."/>
            <person name="McCowan C."/>
            <person name="Murphy C."/>
            <person name="Pearson M."/>
            <person name="Poon T.W."/>
            <person name="Priest M."/>
            <person name="Roberts A."/>
            <person name="Saif S."/>
            <person name="Shea T."/>
            <person name="Sisk P."/>
            <person name="Sykes S."/>
            <person name="Wortman J."/>
            <person name="Nusbaum C."/>
            <person name="Birren B."/>
        </authorList>
    </citation>
    <scope>NUCLEOTIDE SEQUENCE [LARGE SCALE GENOMIC DNA]</scope>
    <source>
        <strain evidence="14">A-37</strain>
    </source>
</reference>
<evidence type="ECO:0000313" key="14">
    <source>
        <dbReference type="Proteomes" id="UP000075883"/>
    </source>
</evidence>
<dbReference type="PRINTS" id="PR00237">
    <property type="entry name" value="GPCRRHODOPSN"/>
</dbReference>
<feature type="region of interest" description="Disordered" evidence="10">
    <location>
        <begin position="232"/>
        <end position="258"/>
    </location>
</feature>
<evidence type="ECO:0000256" key="5">
    <source>
        <dbReference type="ARBA" id="ARBA00022989"/>
    </source>
</evidence>
<dbReference type="Gene3D" id="1.20.1070.10">
    <property type="entry name" value="Rhodopsin 7-helix transmembrane proteins"/>
    <property type="match status" value="1"/>
</dbReference>
<dbReference type="PANTHER" id="PTHR46925:SF2">
    <property type="entry name" value="G-PROTEIN COUPLED RECEPTOR TKR-1-RELATED"/>
    <property type="match status" value="1"/>
</dbReference>
<keyword evidence="5 11" id="KW-1133">Transmembrane helix</keyword>
<keyword evidence="9" id="KW-0807">Transducer</keyword>
<evidence type="ECO:0000259" key="12">
    <source>
        <dbReference type="PROSITE" id="PS50262"/>
    </source>
</evidence>
<dbReference type="STRING" id="139723.A0A182LRI2"/>
<evidence type="ECO:0000256" key="2">
    <source>
        <dbReference type="ARBA" id="ARBA00010663"/>
    </source>
</evidence>
<dbReference type="GO" id="GO:0004995">
    <property type="term" value="F:tachykinin receptor activity"/>
    <property type="evidence" value="ECO:0007669"/>
    <property type="project" value="InterPro"/>
</dbReference>
<dbReference type="EMBL" id="AXCM01000049">
    <property type="status" value="NOT_ANNOTATED_CDS"/>
    <property type="molecule type" value="Genomic_DNA"/>
</dbReference>
<evidence type="ECO:0000256" key="8">
    <source>
        <dbReference type="ARBA" id="ARBA00023170"/>
    </source>
</evidence>
<dbReference type="InterPro" id="IPR000276">
    <property type="entry name" value="GPCR_Rhodpsn"/>
</dbReference>
<protein>
    <recommendedName>
        <fullName evidence="12">G-protein coupled receptors family 1 profile domain-containing protein</fullName>
    </recommendedName>
</protein>
<feature type="compositionally biased region" description="Basic and acidic residues" evidence="10">
    <location>
        <begin position="322"/>
        <end position="344"/>
    </location>
</feature>
<dbReference type="EnsemblMetazoa" id="ACUA000172-RA">
    <property type="protein sequence ID" value="ACUA000172-PA"/>
    <property type="gene ID" value="ACUA000172"/>
</dbReference>
<dbReference type="SUPFAM" id="SSF81321">
    <property type="entry name" value="Family A G protein-coupled receptor-like"/>
    <property type="match status" value="1"/>
</dbReference>
<dbReference type="InterPro" id="IPR001681">
    <property type="entry name" value="Neurokn_rcpt"/>
</dbReference>
<evidence type="ECO:0000313" key="13">
    <source>
        <dbReference type="EnsemblMetazoa" id="ACUA000172-PA"/>
    </source>
</evidence>
<comment type="similarity">
    <text evidence="2">Belongs to the G-protein coupled receptor 1 family.</text>
</comment>
<keyword evidence="8" id="KW-0675">Receptor</keyword>
<keyword evidence="14" id="KW-1185">Reference proteome</keyword>
<evidence type="ECO:0000256" key="9">
    <source>
        <dbReference type="ARBA" id="ARBA00023224"/>
    </source>
</evidence>
<comment type="subcellular location">
    <subcellularLocation>
        <location evidence="1">Cell membrane</location>
        <topology evidence="1">Multi-pass membrane protein</topology>
    </subcellularLocation>
</comment>
<proteinExistence type="inferred from homology"/>
<feature type="region of interest" description="Disordered" evidence="10">
    <location>
        <begin position="273"/>
        <end position="344"/>
    </location>
</feature>
<dbReference type="VEuPathDB" id="VectorBase:ACUA000172"/>
<dbReference type="Pfam" id="PF00001">
    <property type="entry name" value="7tm_1"/>
    <property type="match status" value="1"/>
</dbReference>
<evidence type="ECO:0000256" key="7">
    <source>
        <dbReference type="ARBA" id="ARBA00023136"/>
    </source>
</evidence>
<accession>A0A182LRI2</accession>
<evidence type="ECO:0000256" key="3">
    <source>
        <dbReference type="ARBA" id="ARBA00022475"/>
    </source>
</evidence>
<evidence type="ECO:0000256" key="6">
    <source>
        <dbReference type="ARBA" id="ARBA00023040"/>
    </source>
</evidence>
<sequence>MIKMMVTVVIVFTICWLPFNFLMLMKLPSSWDLLPYFWFAFHWLAMSHSCYNPIIYCYMNARFRSGFILVLHGVPGVPQTFSIQDMITYIMCQLHLKREYMERVHFRPSSRTMSIDVKDQSIAVKVVSEYDPKQTLMIDGNTYLVPVSMNDGSIIVKLHDLSMSVTDRNIVQHMSRYGTVISVSEGRWPSKSPLSGLLNGNRCVRMTASELIPSHMEVDGEQTFVTYHGQVPKWRNPQENPRPPVAKPDNHDWLAPPPPLTMDRLAYAYASSAPESSHATSSASKPYDPRLRSACTETPSEDEMRDQLQRRKFTVVPSPTETHSEAMKRQAEKMMFEHLKRRTE</sequence>
<feature type="compositionally biased region" description="Low complexity" evidence="10">
    <location>
        <begin position="273"/>
        <end position="284"/>
    </location>
</feature>
<dbReference type="InterPro" id="IPR017452">
    <property type="entry name" value="GPCR_Rhodpsn_7TM"/>
</dbReference>
<keyword evidence="7 11" id="KW-0472">Membrane</keyword>
<keyword evidence="6" id="KW-0297">G-protein coupled receptor</keyword>
<feature type="domain" description="G-protein coupled receptors family 1 profile" evidence="12">
    <location>
        <begin position="1"/>
        <end position="56"/>
    </location>
</feature>
<dbReference type="PROSITE" id="PS50262">
    <property type="entry name" value="G_PROTEIN_RECEP_F1_2"/>
    <property type="match status" value="1"/>
</dbReference>
<keyword evidence="4 11" id="KW-0812">Transmembrane</keyword>
<evidence type="ECO:0000256" key="1">
    <source>
        <dbReference type="ARBA" id="ARBA00004651"/>
    </source>
</evidence>
<keyword evidence="3" id="KW-1003">Cell membrane</keyword>
<dbReference type="GO" id="GO:0005886">
    <property type="term" value="C:plasma membrane"/>
    <property type="evidence" value="ECO:0007669"/>
    <property type="project" value="UniProtKB-SubCell"/>
</dbReference>
<dbReference type="EMBL" id="AXCM01000048">
    <property type="status" value="NOT_ANNOTATED_CDS"/>
    <property type="molecule type" value="Genomic_DNA"/>
</dbReference>
<dbReference type="PANTHER" id="PTHR46925">
    <property type="entry name" value="G-PROTEIN COUPLED RECEPTOR TKR-1-RELATED"/>
    <property type="match status" value="1"/>
</dbReference>
<dbReference type="AlphaFoldDB" id="A0A182LRI2"/>
<evidence type="ECO:0000256" key="11">
    <source>
        <dbReference type="SAM" id="Phobius"/>
    </source>
</evidence>